<dbReference type="GO" id="GO:0009636">
    <property type="term" value="P:response to toxic substance"/>
    <property type="evidence" value="ECO:0007669"/>
    <property type="project" value="UniProtKB-KW"/>
</dbReference>
<evidence type="ECO:0000259" key="18">
    <source>
        <dbReference type="PROSITE" id="PS51384"/>
    </source>
</evidence>
<proteinExistence type="inferred from homology"/>
<dbReference type="OrthoDB" id="436496at2759"/>
<comment type="catalytic activity">
    <reaction evidence="15">
        <text>2 nitric oxide + NADPH + 2 O2 = 2 nitrate + NADP(+) + H(+)</text>
        <dbReference type="Rhea" id="RHEA:19465"/>
        <dbReference type="ChEBI" id="CHEBI:15378"/>
        <dbReference type="ChEBI" id="CHEBI:15379"/>
        <dbReference type="ChEBI" id="CHEBI:16480"/>
        <dbReference type="ChEBI" id="CHEBI:17632"/>
        <dbReference type="ChEBI" id="CHEBI:57783"/>
        <dbReference type="ChEBI" id="CHEBI:58349"/>
        <dbReference type="EC" id="1.14.12.17"/>
    </reaction>
</comment>
<sequence>MSRALAPSTLSIIQATSPWLKEHAEEVTRCFYKRMFDANPEVRPMFNPSHQATGRQQRALAGAILAYAAHIAELSVLGDAVELIAYKHASLGVQEEHYPIVGEHLLAAIDEVLGESSSQEILDAWGQAYNLLAGILIEREGSIYEEHEVRHGWRGFREFRVTRRVEESANITSFHLRPVEGDGLAAHLPGQYITLKAPAHVTGGQTTMRNYSLSQAPGAPFYRISVKRERLPAKPDGVVSNWLHDHIGDDHILEVGPPCGEFVLDAASEASGPLVFLSGGVGITPVLSMLHAVATHAKHREVHFIHATHNGNTHAFGDEVNRLAASHGRVKTHIFYEEPTDEDRELGRFDTEGRVDRAFLETHLRDVSGEFYLCGPRGFMATVREALLDLGADETRLHLEAFGPLESL</sequence>
<dbReference type="GO" id="GO:0019825">
    <property type="term" value="F:oxygen binding"/>
    <property type="evidence" value="ECO:0007669"/>
    <property type="project" value="InterPro"/>
</dbReference>
<dbReference type="PANTHER" id="PTHR43396:SF3">
    <property type="entry name" value="FLAVOHEMOPROTEIN"/>
    <property type="match status" value="1"/>
</dbReference>
<evidence type="ECO:0000256" key="4">
    <source>
        <dbReference type="ARBA" id="ARBA00012229"/>
    </source>
</evidence>
<keyword evidence="12" id="KW-0408">Iron</keyword>
<dbReference type="GO" id="GO:0071949">
    <property type="term" value="F:FAD binding"/>
    <property type="evidence" value="ECO:0007669"/>
    <property type="project" value="TreeGrafter"/>
</dbReference>
<keyword evidence="11" id="KW-0560">Oxidoreductase</keyword>
<dbReference type="SUPFAM" id="SSF52343">
    <property type="entry name" value="Ferredoxin reductase-like, C-terminal NADP-linked domain"/>
    <property type="match status" value="1"/>
</dbReference>
<dbReference type="InterPro" id="IPR000971">
    <property type="entry name" value="Globin"/>
</dbReference>
<dbReference type="SUPFAM" id="SSF63380">
    <property type="entry name" value="Riboflavin synthase domain-like"/>
    <property type="match status" value="1"/>
</dbReference>
<comment type="catalytic activity">
    <reaction evidence="14">
        <text>2 nitric oxide + NADH + 2 O2 = 2 nitrate + NAD(+) + H(+)</text>
        <dbReference type="Rhea" id="RHEA:19469"/>
        <dbReference type="ChEBI" id="CHEBI:15378"/>
        <dbReference type="ChEBI" id="CHEBI:15379"/>
        <dbReference type="ChEBI" id="CHEBI:16480"/>
        <dbReference type="ChEBI" id="CHEBI:17632"/>
        <dbReference type="ChEBI" id="CHEBI:57540"/>
        <dbReference type="ChEBI" id="CHEBI:57945"/>
        <dbReference type="EC" id="1.14.12.17"/>
    </reaction>
</comment>
<dbReference type="Pfam" id="PF00042">
    <property type="entry name" value="Globin"/>
    <property type="match status" value="1"/>
</dbReference>
<dbReference type="CDD" id="cd06184">
    <property type="entry name" value="flavohem_like_fad_nad_binding"/>
    <property type="match status" value="1"/>
</dbReference>
<keyword evidence="13" id="KW-0520">NAD</keyword>
<evidence type="ECO:0000256" key="2">
    <source>
        <dbReference type="ARBA" id="ARBA00001974"/>
    </source>
</evidence>
<evidence type="ECO:0000256" key="8">
    <source>
        <dbReference type="ARBA" id="ARBA00022723"/>
    </source>
</evidence>
<evidence type="ECO:0000256" key="13">
    <source>
        <dbReference type="ARBA" id="ARBA00023027"/>
    </source>
</evidence>
<dbReference type="InterPro" id="IPR017927">
    <property type="entry name" value="FAD-bd_FR_type"/>
</dbReference>
<dbReference type="PANTHER" id="PTHR43396">
    <property type="entry name" value="FLAVOHEMOPROTEIN"/>
    <property type="match status" value="1"/>
</dbReference>
<dbReference type="GO" id="GO:0071500">
    <property type="term" value="P:cellular response to nitrosative stress"/>
    <property type="evidence" value="ECO:0007669"/>
    <property type="project" value="TreeGrafter"/>
</dbReference>
<dbReference type="Gene3D" id="2.40.30.10">
    <property type="entry name" value="Translation factors"/>
    <property type="match status" value="1"/>
</dbReference>
<comment type="caution">
    <text evidence="19">The sequence shown here is derived from an EMBL/GenBank/DDBJ whole genome shotgun (WGS) entry which is preliminary data.</text>
</comment>
<accession>A0A8S1J0E4</accession>
<dbReference type="InterPro" id="IPR039261">
    <property type="entry name" value="FNR_nucleotide-bd"/>
</dbReference>
<dbReference type="EC" id="1.14.12.17" evidence="4"/>
<evidence type="ECO:0000256" key="11">
    <source>
        <dbReference type="ARBA" id="ARBA00023002"/>
    </source>
</evidence>
<name>A0A8S1J0E4_9CHLO</name>
<evidence type="ECO:0000256" key="10">
    <source>
        <dbReference type="ARBA" id="ARBA00022857"/>
    </source>
</evidence>
<evidence type="ECO:0000256" key="7">
    <source>
        <dbReference type="ARBA" id="ARBA00022630"/>
    </source>
</evidence>
<evidence type="ECO:0000256" key="16">
    <source>
        <dbReference type="ARBA" id="ARBA00056398"/>
    </source>
</evidence>
<dbReference type="InterPro" id="IPR008333">
    <property type="entry name" value="Cbr1-like_FAD-bd_dom"/>
</dbReference>
<protein>
    <recommendedName>
        <fullName evidence="4">nitric oxide dioxygenase</fullName>
        <ecNumber evidence="4">1.14.12.17</ecNumber>
    </recommendedName>
</protein>
<evidence type="ECO:0000256" key="9">
    <source>
        <dbReference type="ARBA" id="ARBA00022827"/>
    </source>
</evidence>
<dbReference type="NCBIfam" id="NF009805">
    <property type="entry name" value="PRK13289.1"/>
    <property type="match status" value="1"/>
</dbReference>
<dbReference type="FunFam" id="2.40.30.10:FF:000034">
    <property type="entry name" value="Flavohemoprotein"/>
    <property type="match status" value="1"/>
</dbReference>
<keyword evidence="6" id="KW-0349">Heme</keyword>
<evidence type="ECO:0000256" key="12">
    <source>
        <dbReference type="ARBA" id="ARBA00023004"/>
    </source>
</evidence>
<keyword evidence="7" id="KW-0285">Flavoprotein</keyword>
<evidence type="ECO:0000256" key="6">
    <source>
        <dbReference type="ARBA" id="ARBA00022617"/>
    </source>
</evidence>
<comment type="function">
    <text evidence="16">In the presence of oxygen and NADH, it has NADH oxidase activity, which leads to the generation of superoxide and H(2)O(2). Under anaerobic conditions, it also exhibits nitric oxide reductase and FAD reductase activities. However, all these reactions are much lower than NOD activity.</text>
</comment>
<dbReference type="GO" id="GO:0008941">
    <property type="term" value="F:nitric oxide dioxygenase NAD(P)H activity"/>
    <property type="evidence" value="ECO:0007669"/>
    <property type="project" value="UniProtKB-EC"/>
</dbReference>
<evidence type="ECO:0000256" key="5">
    <source>
        <dbReference type="ARBA" id="ARBA00022575"/>
    </source>
</evidence>
<feature type="domain" description="Globin" evidence="17">
    <location>
        <begin position="4"/>
        <end position="141"/>
    </location>
</feature>
<dbReference type="Pfam" id="PF00970">
    <property type="entry name" value="FAD_binding_6"/>
    <property type="match status" value="1"/>
</dbReference>
<gene>
    <name evidence="19" type="ORF">OSTQU699_LOCUS6250</name>
</gene>
<dbReference type="FunFam" id="1.10.490.10:FF:000003">
    <property type="entry name" value="Flavohemoprotein"/>
    <property type="match status" value="1"/>
</dbReference>
<dbReference type="InterPro" id="IPR001709">
    <property type="entry name" value="Flavoprot_Pyr_Nucl_cyt_Rdtase"/>
</dbReference>
<evidence type="ECO:0000313" key="19">
    <source>
        <dbReference type="EMBL" id="CAD7700891.1"/>
    </source>
</evidence>
<dbReference type="CDD" id="cd08922">
    <property type="entry name" value="FHb-globin"/>
    <property type="match status" value="1"/>
</dbReference>
<dbReference type="InterPro" id="IPR001433">
    <property type="entry name" value="OxRdtase_FAD/NAD-bd"/>
</dbReference>
<evidence type="ECO:0000256" key="15">
    <source>
        <dbReference type="ARBA" id="ARBA00049433"/>
    </source>
</evidence>
<dbReference type="GO" id="GO:0020037">
    <property type="term" value="F:heme binding"/>
    <property type="evidence" value="ECO:0007669"/>
    <property type="project" value="InterPro"/>
</dbReference>
<evidence type="ECO:0000256" key="14">
    <source>
        <dbReference type="ARBA" id="ARBA00048649"/>
    </source>
</evidence>
<dbReference type="EMBL" id="CAJHUC010001375">
    <property type="protein sequence ID" value="CAD7700891.1"/>
    <property type="molecule type" value="Genomic_DNA"/>
</dbReference>
<dbReference type="Gene3D" id="3.40.50.80">
    <property type="entry name" value="Nucleotide-binding domain of ferredoxin-NADP reductase (FNR) module"/>
    <property type="match status" value="1"/>
</dbReference>
<dbReference type="Proteomes" id="UP000708148">
    <property type="component" value="Unassembled WGS sequence"/>
</dbReference>
<organism evidence="19 20">
    <name type="scientific">Ostreobium quekettii</name>
    <dbReference type="NCBI Taxonomy" id="121088"/>
    <lineage>
        <taxon>Eukaryota</taxon>
        <taxon>Viridiplantae</taxon>
        <taxon>Chlorophyta</taxon>
        <taxon>core chlorophytes</taxon>
        <taxon>Ulvophyceae</taxon>
        <taxon>TCBD clade</taxon>
        <taxon>Bryopsidales</taxon>
        <taxon>Ostreobineae</taxon>
        <taxon>Ostreobiaceae</taxon>
        <taxon>Ostreobium</taxon>
    </lineage>
</organism>
<reference evidence="19" key="1">
    <citation type="submission" date="2020-12" db="EMBL/GenBank/DDBJ databases">
        <authorList>
            <person name="Iha C."/>
        </authorList>
    </citation>
    <scope>NUCLEOTIDE SEQUENCE</scope>
</reference>
<dbReference type="InterPro" id="IPR009050">
    <property type="entry name" value="Globin-like_sf"/>
</dbReference>
<evidence type="ECO:0000256" key="3">
    <source>
        <dbReference type="ARBA" id="ARBA00006401"/>
    </source>
</evidence>
<feature type="domain" description="FAD-binding FR-type" evidence="18">
    <location>
        <begin position="154"/>
        <end position="265"/>
    </location>
</feature>
<dbReference type="PRINTS" id="PR00371">
    <property type="entry name" value="FPNCR"/>
</dbReference>
<dbReference type="FunFam" id="3.40.50.80:FF:000010">
    <property type="entry name" value="Flavohemoprotein"/>
    <property type="match status" value="1"/>
</dbReference>
<dbReference type="GO" id="GO:0046872">
    <property type="term" value="F:metal ion binding"/>
    <property type="evidence" value="ECO:0007669"/>
    <property type="project" value="UniProtKB-KW"/>
</dbReference>
<keyword evidence="20" id="KW-1185">Reference proteome</keyword>
<keyword evidence="10" id="KW-0521">NADP</keyword>
<dbReference type="AlphaFoldDB" id="A0A8S1J0E4"/>
<dbReference type="Gene3D" id="1.10.490.10">
    <property type="entry name" value="Globins"/>
    <property type="match status" value="1"/>
</dbReference>
<keyword evidence="5" id="KW-0216">Detoxification</keyword>
<dbReference type="InterPro" id="IPR012292">
    <property type="entry name" value="Globin/Proto"/>
</dbReference>
<dbReference type="GO" id="GO:0046210">
    <property type="term" value="P:nitric oxide catabolic process"/>
    <property type="evidence" value="ECO:0007669"/>
    <property type="project" value="TreeGrafter"/>
</dbReference>
<evidence type="ECO:0000259" key="17">
    <source>
        <dbReference type="PROSITE" id="PS01033"/>
    </source>
</evidence>
<dbReference type="PROSITE" id="PS51384">
    <property type="entry name" value="FAD_FR"/>
    <property type="match status" value="1"/>
</dbReference>
<keyword evidence="8" id="KW-0479">Metal-binding</keyword>
<dbReference type="InterPro" id="IPR017938">
    <property type="entry name" value="Riboflavin_synthase-like_b-brl"/>
</dbReference>
<comment type="cofactor">
    <cofactor evidence="2">
        <name>FAD</name>
        <dbReference type="ChEBI" id="CHEBI:57692"/>
    </cofactor>
</comment>
<comment type="cofactor">
    <cofactor evidence="1">
        <name>heme b</name>
        <dbReference type="ChEBI" id="CHEBI:60344"/>
    </cofactor>
</comment>
<evidence type="ECO:0000313" key="20">
    <source>
        <dbReference type="Proteomes" id="UP000708148"/>
    </source>
</evidence>
<dbReference type="PROSITE" id="PS01033">
    <property type="entry name" value="GLOBIN"/>
    <property type="match status" value="1"/>
</dbReference>
<dbReference type="SUPFAM" id="SSF46458">
    <property type="entry name" value="Globin-like"/>
    <property type="match status" value="1"/>
</dbReference>
<dbReference type="Pfam" id="PF00175">
    <property type="entry name" value="NAD_binding_1"/>
    <property type="match status" value="1"/>
</dbReference>
<evidence type="ECO:0000256" key="1">
    <source>
        <dbReference type="ARBA" id="ARBA00001970"/>
    </source>
</evidence>
<keyword evidence="9" id="KW-0274">FAD</keyword>
<comment type="similarity">
    <text evidence="3">In the C-terminal section; belongs to the flavoprotein pyridine nucleotide cytochrome reductase family.</text>
</comment>